<dbReference type="AlphaFoldDB" id="A0A0K6IQ98"/>
<dbReference type="EMBL" id="CYHG01000010">
    <property type="protein sequence ID" value="CUB05264.1"/>
    <property type="molecule type" value="Genomic_DNA"/>
</dbReference>
<dbReference type="Gene3D" id="3.90.1200.10">
    <property type="match status" value="1"/>
</dbReference>
<dbReference type="InterPro" id="IPR002575">
    <property type="entry name" value="Aminoglycoside_PTrfase"/>
</dbReference>
<feature type="domain" description="Aminoglycoside phosphotransferase" evidence="1">
    <location>
        <begin position="13"/>
        <end position="219"/>
    </location>
</feature>
<proteinExistence type="predicted"/>
<dbReference type="GO" id="GO:0004305">
    <property type="term" value="F:ethanolamine kinase activity"/>
    <property type="evidence" value="ECO:0007669"/>
    <property type="project" value="TreeGrafter"/>
</dbReference>
<gene>
    <name evidence="2" type="ORF">Ga0061065_11014</name>
</gene>
<keyword evidence="2" id="KW-0808">Transferase</keyword>
<dbReference type="Gene3D" id="3.30.200.20">
    <property type="entry name" value="Phosphorylase Kinase, domain 1"/>
    <property type="match status" value="1"/>
</dbReference>
<dbReference type="STRING" id="1137284.GCA_001418205_02855"/>
<dbReference type="PANTHER" id="PTHR22603">
    <property type="entry name" value="CHOLINE/ETHANOALAMINE KINASE"/>
    <property type="match status" value="1"/>
</dbReference>
<sequence>MNSILPEHDHIDVVPLEEGFSNKTYQISWQKQPKLVLRIADLNSQAFGIDRQAELDICRLAAAKKLTAPVLWHSEQAIVWAFLPGQTLPWDVQHDASTLAPLCEAIAELHQLPAVAQQYDVYQLIENWLEVLSSTKKTPQIEALLAQVSHFFQSLPRVPRPKQLMLCHNDLNPKNILLDGSKAWLIDWESAGMNDPLFDLALVAHVHHLRPEQLRQAYQMVLDEEPSGVALASIEHYRQAYVVRELAWLLLRHQLCGAQDLDCLQWYHALLNDPVFNPYFKTDDL</sequence>
<evidence type="ECO:0000259" key="1">
    <source>
        <dbReference type="Pfam" id="PF01636"/>
    </source>
</evidence>
<evidence type="ECO:0000313" key="2">
    <source>
        <dbReference type="EMBL" id="CUB05264.1"/>
    </source>
</evidence>
<name>A0A0K6IQ98_9GAMM</name>
<keyword evidence="3" id="KW-1185">Reference proteome</keyword>
<evidence type="ECO:0000313" key="3">
    <source>
        <dbReference type="Proteomes" id="UP000182769"/>
    </source>
</evidence>
<dbReference type="InterPro" id="IPR011009">
    <property type="entry name" value="Kinase-like_dom_sf"/>
</dbReference>
<reference evidence="3" key="1">
    <citation type="submission" date="2015-08" db="EMBL/GenBank/DDBJ databases">
        <authorList>
            <person name="Varghese N."/>
        </authorList>
    </citation>
    <scope>NUCLEOTIDE SEQUENCE [LARGE SCALE GENOMIC DNA]</scope>
    <source>
        <strain evidence="3">JCM 18476</strain>
    </source>
</reference>
<keyword evidence="2" id="KW-0418">Kinase</keyword>
<dbReference type="Pfam" id="PF01636">
    <property type="entry name" value="APH"/>
    <property type="match status" value="1"/>
</dbReference>
<dbReference type="PANTHER" id="PTHR22603:SF66">
    <property type="entry name" value="ETHANOLAMINE KINASE"/>
    <property type="match status" value="1"/>
</dbReference>
<dbReference type="GO" id="GO:0006646">
    <property type="term" value="P:phosphatidylethanolamine biosynthetic process"/>
    <property type="evidence" value="ECO:0007669"/>
    <property type="project" value="TreeGrafter"/>
</dbReference>
<dbReference type="SUPFAM" id="SSF56112">
    <property type="entry name" value="Protein kinase-like (PK-like)"/>
    <property type="match status" value="1"/>
</dbReference>
<accession>A0A0K6IQ98</accession>
<dbReference type="CDD" id="cd05151">
    <property type="entry name" value="ChoK-like"/>
    <property type="match status" value="1"/>
</dbReference>
<protein>
    <submittedName>
        <fullName evidence="2">Thiamine kinase and related kinases</fullName>
    </submittedName>
</protein>
<dbReference type="Proteomes" id="UP000182769">
    <property type="component" value="Unassembled WGS sequence"/>
</dbReference>
<organism evidence="2 3">
    <name type="scientific">Marinomonas fungiae</name>
    <dbReference type="NCBI Taxonomy" id="1137284"/>
    <lineage>
        <taxon>Bacteria</taxon>
        <taxon>Pseudomonadati</taxon>
        <taxon>Pseudomonadota</taxon>
        <taxon>Gammaproteobacteria</taxon>
        <taxon>Oceanospirillales</taxon>
        <taxon>Oceanospirillaceae</taxon>
        <taxon>Marinomonas</taxon>
    </lineage>
</organism>
<dbReference type="GO" id="GO:0005737">
    <property type="term" value="C:cytoplasm"/>
    <property type="evidence" value="ECO:0007669"/>
    <property type="project" value="TreeGrafter"/>
</dbReference>